<feature type="compositionally biased region" description="Basic residues" evidence="1">
    <location>
        <begin position="577"/>
        <end position="586"/>
    </location>
</feature>
<sequence length="674" mass="75250">MSPSNVLEAHHVEALFSSAASEADLDEYLNASTLYGNKKKDWNALPTVLKKHPALCSRLAPIINNVVGYFYPATTINITPNTRPVEKVPRMTTGQAGAGEYIEALPDFLISGIGVGWMQPLSALRSLVWSQCAGFVDAVIDERAKETASEQLSRFYSFAEQCFTAQPARLFVYGLLVTETAFRLHRFDRSGLWMSSWIPYRRNDAPSLVKALLLASSTKDIDCDPAVTINEHGRHVFCLKKGRHQTTLVGQRLLYQEVFVPAHRTSTACWEVQDSKTGKMYLLKRQLSKDYDPHSDQDIKAFMDRLKGVKGIGRAYFSHQVKIGMAPGRQKIGMDNAAFGDVFVSYTVIEGYGHPINTVSDRAKFLRALRSAITSHGAAFNEKDILHRNISIENILYADGTQNPKSSGTQGHLFGFENALDTTTLAEVHDGARIPIIEQPPNRTFQSINVLRNSDPANPREFKQPHDYLDDLESFFWRCKDGRTHLVFDAQWGQEFINLATHLGRFFLGKLDKKRHCWKTGSVGCLKEEAEECYSTVLGYFDEAIRGLEGSGVAVAQDTMNFGAMVDQLEVPDSRIQHKPSKKRTARATFPSSEKENEIEVDANSPPVKRIRRARAQPSQTVEYDSPQTSVQVLQPTGPGEAKTKNVVAASTLRQSKRLQKSRNSPTGPVPRLK</sequence>
<evidence type="ECO:0000313" key="4">
    <source>
        <dbReference type="Proteomes" id="UP000284842"/>
    </source>
</evidence>
<comment type="caution">
    <text evidence="3">The sequence shown here is derived from an EMBL/GenBank/DDBJ whole genome shotgun (WGS) entry which is preliminary data.</text>
</comment>
<dbReference type="Proteomes" id="UP000284842">
    <property type="component" value="Unassembled WGS sequence"/>
</dbReference>
<reference evidence="3 4" key="1">
    <citation type="journal article" date="2018" name="Evol. Lett.">
        <title>Horizontal gene cluster transfer increased hallucinogenic mushroom diversity.</title>
        <authorList>
            <person name="Reynolds H.T."/>
            <person name="Vijayakumar V."/>
            <person name="Gluck-Thaler E."/>
            <person name="Korotkin H.B."/>
            <person name="Matheny P.B."/>
            <person name="Slot J.C."/>
        </authorList>
    </citation>
    <scope>NUCLEOTIDE SEQUENCE [LARGE SCALE GENOMIC DNA]</scope>
    <source>
        <strain evidence="3 4">2629</strain>
    </source>
</reference>
<dbReference type="Pfam" id="PF17667">
    <property type="entry name" value="Pkinase_fungal"/>
    <property type="match status" value="2"/>
</dbReference>
<evidence type="ECO:0000259" key="2">
    <source>
        <dbReference type="Pfam" id="PF17667"/>
    </source>
</evidence>
<dbReference type="OrthoDB" id="2747778at2759"/>
<dbReference type="InterPro" id="IPR040976">
    <property type="entry name" value="Pkinase_fungal"/>
</dbReference>
<keyword evidence="4" id="KW-1185">Reference proteome</keyword>
<feature type="domain" description="Fungal-type protein kinase" evidence="2">
    <location>
        <begin position="142"/>
        <end position="324"/>
    </location>
</feature>
<dbReference type="AlphaFoldDB" id="A0A409VG73"/>
<name>A0A409VG73_9AGAR</name>
<gene>
    <name evidence="3" type="ORF">CVT24_011409</name>
</gene>
<dbReference type="InParanoid" id="A0A409VG73"/>
<feature type="compositionally biased region" description="Polar residues" evidence="1">
    <location>
        <begin position="617"/>
        <end position="635"/>
    </location>
</feature>
<evidence type="ECO:0000313" key="3">
    <source>
        <dbReference type="EMBL" id="PPQ65254.1"/>
    </source>
</evidence>
<dbReference type="PANTHER" id="PTHR38248:SF2">
    <property type="entry name" value="FUNK1 11"/>
    <property type="match status" value="1"/>
</dbReference>
<evidence type="ECO:0000256" key="1">
    <source>
        <dbReference type="SAM" id="MobiDB-lite"/>
    </source>
</evidence>
<feature type="domain" description="Fungal-type protein kinase" evidence="2">
    <location>
        <begin position="344"/>
        <end position="477"/>
    </location>
</feature>
<accession>A0A409VG73</accession>
<dbReference type="EMBL" id="NHTK01006069">
    <property type="protein sequence ID" value="PPQ65254.1"/>
    <property type="molecule type" value="Genomic_DNA"/>
</dbReference>
<proteinExistence type="predicted"/>
<feature type="region of interest" description="Disordered" evidence="1">
    <location>
        <begin position="575"/>
        <end position="674"/>
    </location>
</feature>
<dbReference type="PANTHER" id="PTHR38248">
    <property type="entry name" value="FUNK1 6"/>
    <property type="match status" value="1"/>
</dbReference>
<organism evidence="3 4">
    <name type="scientific">Panaeolus cyanescens</name>
    <dbReference type="NCBI Taxonomy" id="181874"/>
    <lineage>
        <taxon>Eukaryota</taxon>
        <taxon>Fungi</taxon>
        <taxon>Dikarya</taxon>
        <taxon>Basidiomycota</taxon>
        <taxon>Agaricomycotina</taxon>
        <taxon>Agaricomycetes</taxon>
        <taxon>Agaricomycetidae</taxon>
        <taxon>Agaricales</taxon>
        <taxon>Agaricineae</taxon>
        <taxon>Galeropsidaceae</taxon>
        <taxon>Panaeolus</taxon>
    </lineage>
</organism>
<protein>
    <recommendedName>
        <fullName evidence="2">Fungal-type protein kinase domain-containing protein</fullName>
    </recommendedName>
</protein>